<evidence type="ECO:0000313" key="12">
    <source>
        <dbReference type="Proteomes" id="UP000288603"/>
    </source>
</evidence>
<evidence type="ECO:0000313" key="11">
    <source>
        <dbReference type="EMBL" id="RWZ68344.1"/>
    </source>
</evidence>
<dbReference type="UniPathway" id="UPA00379">
    <property type="reaction ID" value="UER00549"/>
</dbReference>
<organism evidence="11 12">
    <name type="scientific">Labedella populi</name>
    <dbReference type="NCBI Taxonomy" id="2498850"/>
    <lineage>
        <taxon>Bacteria</taxon>
        <taxon>Bacillati</taxon>
        <taxon>Actinomycetota</taxon>
        <taxon>Actinomycetes</taxon>
        <taxon>Micrococcales</taxon>
        <taxon>Microbacteriaceae</taxon>
        <taxon>Labedella</taxon>
    </lineage>
</organism>
<dbReference type="GO" id="GO:0019557">
    <property type="term" value="P:L-histidine catabolic process to glutamate and formate"/>
    <property type="evidence" value="ECO:0007669"/>
    <property type="project" value="UniProtKB-UniPathway"/>
</dbReference>
<name>A0A3S4ECR9_9MICO</name>
<dbReference type="Pfam" id="PF00221">
    <property type="entry name" value="Lyase_aromatic"/>
    <property type="match status" value="1"/>
</dbReference>
<dbReference type="NCBIfam" id="NF006871">
    <property type="entry name" value="PRK09367.1"/>
    <property type="match status" value="1"/>
</dbReference>
<accession>A0A3S4ECR9</accession>
<sequence>MTTLTISPVGATLDELRAPFRGPVTVTLGDDAIDAIERGHRVITDAIANGDVIYGVNTGFGKLADRRISAEDLEELQRRLIASHMVGVGDPLSAEVVRATMLVKVLCLSQGHSGVRRSIVDTLVAMLNNDILPVVPSQGSVGASGDLAPLSHLVGAMTGLGTVMIGGEEKESTEALRSIGLEPVVLGPKEGVALINGTQVSTALALRGLFLAENVFNAAIAAGALTMEATAGRPTALDDRIQRIRRQPGQIRAAAALRALVAESGVLATEFDGRRLQDPYSLRCMPQVMGASLDLLEHAATVLERESNAVSDNPLMFPEDGVILSGGNFHGQPVAFAADTIAMALCEIGSLSERRTAMLMDASMSGLAPFLVEGAGLNSGFLMAQVTSAALVAENRSKAFPASVDSIPTSAGQEDHVSMATHAGARLAGMARNAAYVVAIELMAAAQGSDLRSKGADAPALARVYAAVRDRSEFLAEDRVLAGEMETIAADILSGRYAEHGSIGLAGLGDAPAPTTPSPTTPSPTTPGDDGPATRELWTSGAA</sequence>
<comment type="similarity">
    <text evidence="7">Belongs to the PAL/histidase family.</text>
</comment>
<dbReference type="EMBL" id="RZNC01000001">
    <property type="protein sequence ID" value="RWZ68344.1"/>
    <property type="molecule type" value="Genomic_DNA"/>
</dbReference>
<keyword evidence="12" id="KW-1185">Reference proteome</keyword>
<feature type="compositionally biased region" description="Pro residues" evidence="10">
    <location>
        <begin position="514"/>
        <end position="525"/>
    </location>
</feature>
<dbReference type="Gene3D" id="1.10.275.10">
    <property type="entry name" value="Fumarase/aspartase (N-terminal domain)"/>
    <property type="match status" value="1"/>
</dbReference>
<dbReference type="CDD" id="cd00332">
    <property type="entry name" value="PAL-HAL"/>
    <property type="match status" value="1"/>
</dbReference>
<proteinExistence type="inferred from homology"/>
<feature type="region of interest" description="Disordered" evidence="10">
    <location>
        <begin position="505"/>
        <end position="543"/>
    </location>
</feature>
<dbReference type="AlphaFoldDB" id="A0A3S4ECR9"/>
<evidence type="ECO:0000256" key="4">
    <source>
        <dbReference type="ARBA" id="ARBA00023239"/>
    </source>
</evidence>
<comment type="pathway">
    <text evidence="1 8">Amino-acid degradation; L-histidine degradation into L-glutamate; N-formimidoyl-L-glutamate from L-histidine: step 1/3.</text>
</comment>
<dbReference type="Gene3D" id="1.20.200.10">
    <property type="entry name" value="Fumarase/aspartase (Central domain)"/>
    <property type="match status" value="1"/>
</dbReference>
<evidence type="ECO:0000256" key="7">
    <source>
        <dbReference type="RuleBase" id="RU003954"/>
    </source>
</evidence>
<dbReference type="OrthoDB" id="9806955at2"/>
<dbReference type="FunFam" id="1.10.275.10:FF:000005">
    <property type="entry name" value="Histidine ammonia-lyase"/>
    <property type="match status" value="1"/>
</dbReference>
<dbReference type="InterPro" id="IPR001106">
    <property type="entry name" value="Aromatic_Lyase"/>
</dbReference>
<dbReference type="InterPro" id="IPR022313">
    <property type="entry name" value="Phe/His_NH3-lyase_AS"/>
</dbReference>
<evidence type="ECO:0000256" key="1">
    <source>
        <dbReference type="ARBA" id="ARBA00005113"/>
    </source>
</evidence>
<dbReference type="SUPFAM" id="SSF48557">
    <property type="entry name" value="L-aspartase-like"/>
    <property type="match status" value="1"/>
</dbReference>
<evidence type="ECO:0000256" key="10">
    <source>
        <dbReference type="SAM" id="MobiDB-lite"/>
    </source>
</evidence>
<dbReference type="EC" id="4.3.1.3" evidence="2 6"/>
<dbReference type="NCBIfam" id="TIGR01225">
    <property type="entry name" value="hutH"/>
    <property type="match status" value="1"/>
</dbReference>
<dbReference type="PANTHER" id="PTHR10362">
    <property type="entry name" value="HISTIDINE AMMONIA-LYASE"/>
    <property type="match status" value="1"/>
</dbReference>
<dbReference type="Proteomes" id="UP000288603">
    <property type="component" value="Unassembled WGS sequence"/>
</dbReference>
<dbReference type="GO" id="GO:0004397">
    <property type="term" value="F:histidine ammonia-lyase activity"/>
    <property type="evidence" value="ECO:0007669"/>
    <property type="project" value="UniProtKB-UniRule"/>
</dbReference>
<evidence type="ECO:0000256" key="3">
    <source>
        <dbReference type="ARBA" id="ARBA00022808"/>
    </source>
</evidence>
<keyword evidence="3 8" id="KW-0369">Histidine metabolism</keyword>
<evidence type="ECO:0000256" key="9">
    <source>
        <dbReference type="RuleBase" id="RU004480"/>
    </source>
</evidence>
<keyword evidence="4 7" id="KW-0456">Lyase</keyword>
<protein>
    <recommendedName>
        <fullName evidence="2 6">Histidine ammonia-lyase</fullName>
        <ecNumber evidence="2 6">4.3.1.3</ecNumber>
    </recommendedName>
</protein>
<dbReference type="GO" id="GO:0005737">
    <property type="term" value="C:cytoplasm"/>
    <property type="evidence" value="ECO:0007669"/>
    <property type="project" value="UniProtKB-SubCell"/>
</dbReference>
<dbReference type="InterPro" id="IPR024083">
    <property type="entry name" value="Fumarase/histidase_N"/>
</dbReference>
<dbReference type="PROSITE" id="PS00488">
    <property type="entry name" value="PAL_HISTIDASE"/>
    <property type="match status" value="1"/>
</dbReference>
<evidence type="ECO:0000256" key="8">
    <source>
        <dbReference type="RuleBase" id="RU004479"/>
    </source>
</evidence>
<evidence type="ECO:0000256" key="5">
    <source>
        <dbReference type="ARBA" id="ARBA00049269"/>
    </source>
</evidence>
<evidence type="ECO:0000256" key="6">
    <source>
        <dbReference type="NCBIfam" id="TIGR01225"/>
    </source>
</evidence>
<dbReference type="RefSeq" id="WP_128497613.1">
    <property type="nucleotide sequence ID" value="NZ_RZNC01000001.1"/>
</dbReference>
<comment type="catalytic activity">
    <reaction evidence="5 8">
        <text>L-histidine = trans-urocanate + NH4(+)</text>
        <dbReference type="Rhea" id="RHEA:21232"/>
        <dbReference type="ChEBI" id="CHEBI:17771"/>
        <dbReference type="ChEBI" id="CHEBI:28938"/>
        <dbReference type="ChEBI" id="CHEBI:57595"/>
        <dbReference type="EC" id="4.3.1.3"/>
    </reaction>
</comment>
<evidence type="ECO:0000256" key="2">
    <source>
        <dbReference type="ARBA" id="ARBA00012994"/>
    </source>
</evidence>
<dbReference type="InterPro" id="IPR005921">
    <property type="entry name" value="HutH"/>
</dbReference>
<dbReference type="InterPro" id="IPR008948">
    <property type="entry name" value="L-Aspartase-like"/>
</dbReference>
<comment type="caution">
    <text evidence="11">The sequence shown here is derived from an EMBL/GenBank/DDBJ whole genome shotgun (WGS) entry which is preliminary data.</text>
</comment>
<reference evidence="11 12" key="1">
    <citation type="submission" date="2018-12" db="EMBL/GenBank/DDBJ databases">
        <authorList>
            <person name="Li F."/>
        </authorList>
    </citation>
    <scope>NUCLEOTIDE SEQUENCE [LARGE SCALE GENOMIC DNA]</scope>
    <source>
        <strain evidence="11 12">8H24J-4-2</strain>
    </source>
</reference>
<comment type="subcellular location">
    <subcellularLocation>
        <location evidence="9">Cytoplasm</location>
    </subcellularLocation>
</comment>
<dbReference type="GO" id="GO:0019556">
    <property type="term" value="P:L-histidine catabolic process to glutamate and formamide"/>
    <property type="evidence" value="ECO:0007669"/>
    <property type="project" value="UniProtKB-UniPathway"/>
</dbReference>
<gene>
    <name evidence="11" type="primary">hutH</name>
    <name evidence="11" type="ORF">ELQ92_03750</name>
</gene>